<evidence type="ECO:0000256" key="3">
    <source>
        <dbReference type="ARBA" id="ARBA00023015"/>
    </source>
</evidence>
<evidence type="ECO:0000256" key="2">
    <source>
        <dbReference type="ARBA" id="ARBA00022833"/>
    </source>
</evidence>
<dbReference type="GO" id="GO:0000981">
    <property type="term" value="F:DNA-binding transcription factor activity, RNA polymerase II-specific"/>
    <property type="evidence" value="ECO:0007669"/>
    <property type="project" value="InterPro"/>
</dbReference>
<sequence length="739" mass="81091">MSDTAIFHISDPLSRQTQAHGPGSAITSAGFLETELLLAGYSVLPPFIPASSPMMTMMDQQQQTTITPPPSSSSPPAAAQGDRQQHQQNLLSPLPIPPHTPPRTPPLPIDHQLPIAVHAPQQQQQPPPAKKKRASKPKVRSGCITCKIRRVKCDEGKPTCTRCAKADIKCDGYVKDAAEQKRAAERDAVIRAAQRNKHLLPRPDPAAVNVNNTPSPPGPAGAAVVLVRANPAQVHIDTADVSYYDLFRHQLVRDLAGSTHSDFWSRIVMAESARDPCVRESVLAIGAIAQTLFFRTARGNTLGSTQPPGLKPWGGGAEMLQEAGGFLDHHHKAALQHHLRAVSVYRQRIQMGTAGSSPRSVIIMTLLLIAFEFVQGNMKSVDSLMGTGMRLIENASTLMRRRSSSRDSEEAQVRVAVAAPPREDEMDDIEHLLPCLSLMSGFTHFFNSHRETISLMNSAPAPELPQPGVTPAAKMQVLWGKFFTRAVAYTMRWMHSQMKHLPPPADAARERASFLRYLRLWQAVLETYLAAAGLEAQTRRALEMIRIHRLIMYVLVSASLDGSDMAFDAHEDDFREMLRLTLRFMRADTPSEQFPLSRIAFTFAEGLTTPLTTIIAKCRNHEVRMQAAVLMRALSWRDGAWDGKALAVGKLGVVMLEERGMDMEGRIPAAARWVWADAKWDLERREVVATYVRLAPGDGGQVVSAHLVLDIDNPPDACGLVGCGGGHDPSEDPGMGMEL</sequence>
<dbReference type="InterPro" id="IPR052360">
    <property type="entry name" value="Transcr_Regulatory_Proteins"/>
</dbReference>
<feature type="compositionally biased region" description="Pro residues" evidence="7">
    <location>
        <begin position="94"/>
        <end position="108"/>
    </location>
</feature>
<accession>A0AAE0CX86</accession>
<evidence type="ECO:0000259" key="8">
    <source>
        <dbReference type="PROSITE" id="PS50048"/>
    </source>
</evidence>
<dbReference type="Gene3D" id="4.10.240.10">
    <property type="entry name" value="Zn(2)-C6 fungal-type DNA-binding domain"/>
    <property type="match status" value="1"/>
</dbReference>
<organism evidence="9 10">
    <name type="scientific">Colletotrichum kahawae</name>
    <name type="common">Coffee berry disease fungus</name>
    <dbReference type="NCBI Taxonomy" id="34407"/>
    <lineage>
        <taxon>Eukaryota</taxon>
        <taxon>Fungi</taxon>
        <taxon>Dikarya</taxon>
        <taxon>Ascomycota</taxon>
        <taxon>Pezizomycotina</taxon>
        <taxon>Sordariomycetes</taxon>
        <taxon>Hypocreomycetidae</taxon>
        <taxon>Glomerellales</taxon>
        <taxon>Glomerellaceae</taxon>
        <taxon>Colletotrichum</taxon>
        <taxon>Colletotrichum gloeosporioides species complex</taxon>
    </lineage>
</organism>
<evidence type="ECO:0000256" key="6">
    <source>
        <dbReference type="ARBA" id="ARBA00023242"/>
    </source>
</evidence>
<keyword evidence="5" id="KW-0804">Transcription</keyword>
<dbReference type="Proteomes" id="UP001281614">
    <property type="component" value="Unassembled WGS sequence"/>
</dbReference>
<keyword evidence="2" id="KW-0862">Zinc</keyword>
<reference evidence="9" key="1">
    <citation type="submission" date="2023-02" db="EMBL/GenBank/DDBJ databases">
        <title>Colletotrichum kahawae CIFC_Que2 genome sequencing and assembly.</title>
        <authorList>
            <person name="Baroncelli R."/>
        </authorList>
    </citation>
    <scope>NUCLEOTIDE SEQUENCE</scope>
    <source>
        <strain evidence="9">CIFC_Que2</strain>
    </source>
</reference>
<keyword evidence="10" id="KW-1185">Reference proteome</keyword>
<dbReference type="AlphaFoldDB" id="A0AAE0CX86"/>
<dbReference type="PROSITE" id="PS00463">
    <property type="entry name" value="ZN2_CY6_FUNGAL_1"/>
    <property type="match status" value="1"/>
</dbReference>
<name>A0AAE0CX86_COLKA</name>
<proteinExistence type="predicted"/>
<dbReference type="InterPro" id="IPR001138">
    <property type="entry name" value="Zn2Cys6_DnaBD"/>
</dbReference>
<feature type="region of interest" description="Disordered" evidence="7">
    <location>
        <begin position="58"/>
        <end position="139"/>
    </location>
</feature>
<feature type="compositionally biased region" description="Basic residues" evidence="7">
    <location>
        <begin position="129"/>
        <end position="139"/>
    </location>
</feature>
<dbReference type="PANTHER" id="PTHR36206:SF4">
    <property type="entry name" value="HYPOTHETICAL CONSERVED PROTEIN (EUROFUNG)-RELATED"/>
    <property type="match status" value="1"/>
</dbReference>
<dbReference type="SUPFAM" id="SSF57701">
    <property type="entry name" value="Zn2/Cys6 DNA-binding domain"/>
    <property type="match status" value="1"/>
</dbReference>
<dbReference type="Pfam" id="PF00172">
    <property type="entry name" value="Zn_clus"/>
    <property type="match status" value="1"/>
</dbReference>
<evidence type="ECO:0000256" key="1">
    <source>
        <dbReference type="ARBA" id="ARBA00022723"/>
    </source>
</evidence>
<evidence type="ECO:0000256" key="4">
    <source>
        <dbReference type="ARBA" id="ARBA00023125"/>
    </source>
</evidence>
<evidence type="ECO:0000313" key="9">
    <source>
        <dbReference type="EMBL" id="KAK2728926.1"/>
    </source>
</evidence>
<dbReference type="SMART" id="SM00066">
    <property type="entry name" value="GAL4"/>
    <property type="match status" value="1"/>
</dbReference>
<evidence type="ECO:0000256" key="5">
    <source>
        <dbReference type="ARBA" id="ARBA00023163"/>
    </source>
</evidence>
<dbReference type="GO" id="GO:0008270">
    <property type="term" value="F:zinc ion binding"/>
    <property type="evidence" value="ECO:0007669"/>
    <property type="project" value="InterPro"/>
</dbReference>
<keyword evidence="6" id="KW-0539">Nucleus</keyword>
<keyword evidence="3" id="KW-0805">Transcription regulation</keyword>
<evidence type="ECO:0000256" key="7">
    <source>
        <dbReference type="SAM" id="MobiDB-lite"/>
    </source>
</evidence>
<dbReference type="CDD" id="cd00067">
    <property type="entry name" value="GAL4"/>
    <property type="match status" value="1"/>
</dbReference>
<dbReference type="PROSITE" id="PS50048">
    <property type="entry name" value="ZN2_CY6_FUNGAL_2"/>
    <property type="match status" value="1"/>
</dbReference>
<comment type="caution">
    <text evidence="9">The sequence shown here is derived from an EMBL/GenBank/DDBJ whole genome shotgun (WGS) entry which is preliminary data.</text>
</comment>
<dbReference type="PANTHER" id="PTHR36206">
    <property type="entry name" value="ASPERCRYPTIN BIOSYNTHESIS CLUSTER-SPECIFIC TRANSCRIPTION REGULATOR ATNN-RELATED"/>
    <property type="match status" value="1"/>
</dbReference>
<evidence type="ECO:0000313" key="10">
    <source>
        <dbReference type="Proteomes" id="UP001281614"/>
    </source>
</evidence>
<dbReference type="EMBL" id="VYYT01000865">
    <property type="protein sequence ID" value="KAK2728926.1"/>
    <property type="molecule type" value="Genomic_DNA"/>
</dbReference>
<feature type="domain" description="Zn(2)-C6 fungal-type" evidence="8">
    <location>
        <begin position="142"/>
        <end position="170"/>
    </location>
</feature>
<protein>
    <recommendedName>
        <fullName evidence="8">Zn(2)-C6 fungal-type domain-containing protein</fullName>
    </recommendedName>
</protein>
<keyword evidence="4" id="KW-0238">DNA-binding</keyword>
<dbReference type="GO" id="GO:0003677">
    <property type="term" value="F:DNA binding"/>
    <property type="evidence" value="ECO:0007669"/>
    <property type="project" value="UniProtKB-KW"/>
</dbReference>
<keyword evidence="1" id="KW-0479">Metal-binding</keyword>
<dbReference type="InterPro" id="IPR036864">
    <property type="entry name" value="Zn2-C6_fun-type_DNA-bd_sf"/>
</dbReference>
<feature type="region of interest" description="Disordered" evidence="7">
    <location>
        <begin position="1"/>
        <end position="22"/>
    </location>
</feature>
<gene>
    <name evidence="9" type="ORF">CKAH01_10622</name>
</gene>